<keyword evidence="2" id="KW-1185">Reference proteome</keyword>
<organism evidence="1 2">
    <name type="scientific">Thraustotheca clavata</name>
    <dbReference type="NCBI Taxonomy" id="74557"/>
    <lineage>
        <taxon>Eukaryota</taxon>
        <taxon>Sar</taxon>
        <taxon>Stramenopiles</taxon>
        <taxon>Oomycota</taxon>
        <taxon>Saprolegniomycetes</taxon>
        <taxon>Saprolegniales</taxon>
        <taxon>Achlyaceae</taxon>
        <taxon>Thraustotheca</taxon>
    </lineage>
</organism>
<gene>
    <name evidence="1" type="ORF">THRCLA_20901</name>
</gene>
<dbReference type="AlphaFoldDB" id="A0A1W0A296"/>
<sequence length="166" mass="19599">MAVANRQLNFYRFFGIVIAQSALWAYEDTNENVLIVNIYCLVYVVSKYEIVVGDPTSIIQLNPMVSALFIIDFWMSVDFVSRVLLHIEQLAYLYLSRTVWMAYGSLSVVSNLLKKMRRERYLILHGQQYVAKWLDPLHIFKHFCLCLQNLTIFVTWKNFITSTWRI</sequence>
<reference evidence="1 2" key="1">
    <citation type="journal article" date="2014" name="Genome Biol. Evol.">
        <title>The secreted proteins of Achlya hypogyna and Thraustotheca clavata identify the ancestral oomycete secretome and reveal gene acquisitions by horizontal gene transfer.</title>
        <authorList>
            <person name="Misner I."/>
            <person name="Blouin N."/>
            <person name="Leonard G."/>
            <person name="Richards T.A."/>
            <person name="Lane C.E."/>
        </authorList>
    </citation>
    <scope>NUCLEOTIDE SEQUENCE [LARGE SCALE GENOMIC DNA]</scope>
    <source>
        <strain evidence="1 2">ATCC 34112</strain>
    </source>
</reference>
<proteinExistence type="predicted"/>
<name>A0A1W0A296_9STRA</name>
<comment type="caution">
    <text evidence="1">The sequence shown here is derived from an EMBL/GenBank/DDBJ whole genome shotgun (WGS) entry which is preliminary data.</text>
</comment>
<dbReference type="EMBL" id="JNBS01000623">
    <property type="protein sequence ID" value="OQS04378.1"/>
    <property type="molecule type" value="Genomic_DNA"/>
</dbReference>
<accession>A0A1W0A296</accession>
<evidence type="ECO:0000313" key="1">
    <source>
        <dbReference type="EMBL" id="OQS04378.1"/>
    </source>
</evidence>
<protein>
    <submittedName>
        <fullName evidence="1">Uncharacterized protein</fullName>
    </submittedName>
</protein>
<evidence type="ECO:0000313" key="2">
    <source>
        <dbReference type="Proteomes" id="UP000243217"/>
    </source>
</evidence>
<dbReference type="Proteomes" id="UP000243217">
    <property type="component" value="Unassembled WGS sequence"/>
</dbReference>